<feature type="domain" description="Bromo" evidence="12">
    <location>
        <begin position="1440"/>
        <end position="1510"/>
    </location>
</feature>
<dbReference type="Gene3D" id="1.20.920.10">
    <property type="entry name" value="Bromodomain-like"/>
    <property type="match status" value="1"/>
</dbReference>
<evidence type="ECO:0000256" key="11">
    <source>
        <dbReference type="SAM" id="SignalP"/>
    </source>
</evidence>
<dbReference type="SMART" id="SM00487">
    <property type="entry name" value="DEXDc"/>
    <property type="match status" value="1"/>
</dbReference>
<dbReference type="Gene3D" id="3.40.50.10810">
    <property type="entry name" value="Tandem AAA-ATPase domain"/>
    <property type="match status" value="1"/>
</dbReference>
<dbReference type="PROSITE" id="PS51192">
    <property type="entry name" value="HELICASE_ATP_BIND_1"/>
    <property type="match status" value="1"/>
</dbReference>
<dbReference type="Pfam" id="PF08880">
    <property type="entry name" value="QLQ"/>
    <property type="match status" value="1"/>
</dbReference>
<evidence type="ECO:0000256" key="3">
    <source>
        <dbReference type="ARBA" id="ARBA00022801"/>
    </source>
</evidence>
<dbReference type="GO" id="GO:0006355">
    <property type="term" value="P:regulation of DNA-templated transcription"/>
    <property type="evidence" value="ECO:0007669"/>
    <property type="project" value="InterPro"/>
</dbReference>
<feature type="domain" description="Helicase C-terminal" evidence="14">
    <location>
        <begin position="1044"/>
        <end position="1205"/>
    </location>
</feature>
<dbReference type="InterPro" id="IPR014012">
    <property type="entry name" value="HSA_dom"/>
</dbReference>
<evidence type="ECO:0000256" key="6">
    <source>
        <dbReference type="ARBA" id="ARBA00023117"/>
    </source>
</evidence>
<feature type="signal peptide" evidence="11">
    <location>
        <begin position="1"/>
        <end position="21"/>
    </location>
</feature>
<evidence type="ECO:0000313" key="18">
    <source>
        <dbReference type="Proteomes" id="UP000076532"/>
    </source>
</evidence>
<keyword evidence="5" id="KW-0805">Transcription regulation</keyword>
<dbReference type="Gene3D" id="3.40.50.300">
    <property type="entry name" value="P-loop containing nucleotide triphosphate hydrolases"/>
    <property type="match status" value="1"/>
</dbReference>
<keyword evidence="3" id="KW-0378">Hydrolase</keyword>
<comment type="subcellular location">
    <subcellularLocation>
        <location evidence="1">Nucleus</location>
    </subcellularLocation>
</comment>
<feature type="domain" description="QLQ" evidence="16">
    <location>
        <begin position="276"/>
        <end position="311"/>
    </location>
</feature>
<evidence type="ECO:0000256" key="5">
    <source>
        <dbReference type="ARBA" id="ARBA00023015"/>
    </source>
</evidence>
<reference evidence="17 18" key="1">
    <citation type="journal article" date="2016" name="Mol. Biol. Evol.">
        <title>Comparative Genomics of Early-Diverging Mushroom-Forming Fungi Provides Insights into the Origins of Lignocellulose Decay Capabilities.</title>
        <authorList>
            <person name="Nagy L.G."/>
            <person name="Riley R."/>
            <person name="Tritt A."/>
            <person name="Adam C."/>
            <person name="Daum C."/>
            <person name="Floudas D."/>
            <person name="Sun H."/>
            <person name="Yadav J.S."/>
            <person name="Pangilinan J."/>
            <person name="Larsson K.H."/>
            <person name="Matsuura K."/>
            <person name="Barry K."/>
            <person name="Labutti K."/>
            <person name="Kuo R."/>
            <person name="Ohm R.A."/>
            <person name="Bhattacharya S.S."/>
            <person name="Shirouzu T."/>
            <person name="Yoshinaga Y."/>
            <person name="Martin F.M."/>
            <person name="Grigoriev I.V."/>
            <person name="Hibbett D.S."/>
        </authorList>
    </citation>
    <scope>NUCLEOTIDE SEQUENCE [LARGE SCALE GENOMIC DNA]</scope>
    <source>
        <strain evidence="17 18">CBS 109695</strain>
    </source>
</reference>
<dbReference type="PROSITE" id="PS51204">
    <property type="entry name" value="HSA"/>
    <property type="match status" value="1"/>
</dbReference>
<keyword evidence="6 9" id="KW-0103">Bromodomain</keyword>
<dbReference type="InterPro" id="IPR000330">
    <property type="entry name" value="SNF2_N"/>
</dbReference>
<feature type="compositionally biased region" description="Low complexity" evidence="10">
    <location>
        <begin position="244"/>
        <end position="266"/>
    </location>
</feature>
<feature type="chain" id="PRO_5007872427" description="SNF2-family ATP dependent chromatin remodeling factor snf21" evidence="11">
    <location>
        <begin position="22"/>
        <end position="1580"/>
    </location>
</feature>
<name>A0A166DZ79_9AGAM</name>
<dbReference type="SMART" id="SM01314">
    <property type="entry name" value="SnAC"/>
    <property type="match status" value="1"/>
</dbReference>
<dbReference type="GO" id="GO:0042393">
    <property type="term" value="F:histone binding"/>
    <property type="evidence" value="ECO:0007669"/>
    <property type="project" value="InterPro"/>
</dbReference>
<dbReference type="GO" id="GO:0005634">
    <property type="term" value="C:nucleus"/>
    <property type="evidence" value="ECO:0007669"/>
    <property type="project" value="UniProtKB-SubCell"/>
</dbReference>
<dbReference type="Proteomes" id="UP000076532">
    <property type="component" value="Unassembled WGS sequence"/>
</dbReference>
<keyword evidence="7" id="KW-0804">Transcription</keyword>
<dbReference type="OrthoDB" id="5857104at2759"/>
<dbReference type="STRING" id="436010.A0A166DZ79"/>
<protein>
    <recommendedName>
        <fullName evidence="19">SNF2-family ATP dependent chromatin remodeling factor snf21</fullName>
    </recommendedName>
</protein>
<dbReference type="EMBL" id="KV417607">
    <property type="protein sequence ID" value="KZP15223.1"/>
    <property type="molecule type" value="Genomic_DNA"/>
</dbReference>
<dbReference type="SMART" id="SM00490">
    <property type="entry name" value="HELICc"/>
    <property type="match status" value="1"/>
</dbReference>
<dbReference type="GO" id="GO:0005524">
    <property type="term" value="F:ATP binding"/>
    <property type="evidence" value="ECO:0007669"/>
    <property type="project" value="InterPro"/>
</dbReference>
<dbReference type="GO" id="GO:0006338">
    <property type="term" value="P:chromatin remodeling"/>
    <property type="evidence" value="ECO:0007669"/>
    <property type="project" value="UniProtKB-ARBA"/>
</dbReference>
<evidence type="ECO:0000259" key="16">
    <source>
        <dbReference type="PROSITE" id="PS51666"/>
    </source>
</evidence>
<evidence type="ECO:0000256" key="10">
    <source>
        <dbReference type="SAM" id="MobiDB-lite"/>
    </source>
</evidence>
<dbReference type="InterPro" id="IPR001650">
    <property type="entry name" value="Helicase_C-like"/>
</dbReference>
<accession>A0A166DZ79</accession>
<dbReference type="InterPro" id="IPR036427">
    <property type="entry name" value="Bromodomain-like_sf"/>
</dbReference>
<feature type="compositionally biased region" description="Basic residues" evidence="10">
    <location>
        <begin position="1561"/>
        <end position="1570"/>
    </location>
</feature>
<feature type="region of interest" description="Disordered" evidence="10">
    <location>
        <begin position="151"/>
        <end position="173"/>
    </location>
</feature>
<dbReference type="CDD" id="cd18793">
    <property type="entry name" value="SF2_C_SNF"/>
    <property type="match status" value="1"/>
</dbReference>
<evidence type="ECO:0000256" key="2">
    <source>
        <dbReference type="ARBA" id="ARBA00022741"/>
    </source>
</evidence>
<dbReference type="PROSITE" id="PS50014">
    <property type="entry name" value="BROMODOMAIN_2"/>
    <property type="match status" value="1"/>
</dbReference>
<evidence type="ECO:0000313" key="17">
    <source>
        <dbReference type="EMBL" id="KZP15223.1"/>
    </source>
</evidence>
<dbReference type="SMART" id="SM00297">
    <property type="entry name" value="BROMO"/>
    <property type="match status" value="1"/>
</dbReference>
<proteinExistence type="predicted"/>
<evidence type="ECO:0000259" key="12">
    <source>
        <dbReference type="PROSITE" id="PS50014"/>
    </source>
</evidence>
<feature type="domain" description="Helicase ATP-binding" evidence="13">
    <location>
        <begin position="732"/>
        <end position="897"/>
    </location>
</feature>
<dbReference type="FunFam" id="3.40.50.10810:FF:000008">
    <property type="entry name" value="Chromatin structure-remodeling complex subunit snf21"/>
    <property type="match status" value="1"/>
</dbReference>
<dbReference type="InterPro" id="IPR029295">
    <property type="entry name" value="SnAC"/>
</dbReference>
<dbReference type="SMART" id="SM00951">
    <property type="entry name" value="QLQ"/>
    <property type="match status" value="1"/>
</dbReference>
<dbReference type="Pfam" id="PF07529">
    <property type="entry name" value="HSA"/>
    <property type="match status" value="1"/>
</dbReference>
<feature type="region of interest" description="Disordered" evidence="10">
    <location>
        <begin position="1538"/>
        <end position="1580"/>
    </location>
</feature>
<dbReference type="SUPFAM" id="SSF47370">
    <property type="entry name" value="Bromodomain"/>
    <property type="match status" value="1"/>
</dbReference>
<dbReference type="InterPro" id="IPR001487">
    <property type="entry name" value="Bromodomain"/>
</dbReference>
<evidence type="ECO:0008006" key="19">
    <source>
        <dbReference type="Google" id="ProtNLM"/>
    </source>
</evidence>
<dbReference type="Pfam" id="PF00176">
    <property type="entry name" value="SNF2-rel_dom"/>
    <property type="match status" value="1"/>
</dbReference>
<feature type="compositionally biased region" description="Low complexity" evidence="10">
    <location>
        <begin position="157"/>
        <end position="167"/>
    </location>
</feature>
<dbReference type="InterPro" id="IPR027417">
    <property type="entry name" value="P-loop_NTPase"/>
</dbReference>
<dbReference type="InterPro" id="IPR038718">
    <property type="entry name" value="SNF2-like_sf"/>
</dbReference>
<feature type="domain" description="HSA" evidence="15">
    <location>
        <begin position="543"/>
        <end position="615"/>
    </location>
</feature>
<dbReference type="PROSITE" id="PS51666">
    <property type="entry name" value="QLQ"/>
    <property type="match status" value="1"/>
</dbReference>
<evidence type="ECO:0000259" key="14">
    <source>
        <dbReference type="PROSITE" id="PS51194"/>
    </source>
</evidence>
<keyword evidence="8" id="KW-0539">Nucleus</keyword>
<organism evidence="17 18">
    <name type="scientific">Athelia psychrophila</name>
    <dbReference type="NCBI Taxonomy" id="1759441"/>
    <lineage>
        <taxon>Eukaryota</taxon>
        <taxon>Fungi</taxon>
        <taxon>Dikarya</taxon>
        <taxon>Basidiomycota</taxon>
        <taxon>Agaricomycotina</taxon>
        <taxon>Agaricomycetes</taxon>
        <taxon>Agaricomycetidae</taxon>
        <taxon>Atheliales</taxon>
        <taxon>Atheliaceae</taxon>
        <taxon>Athelia</taxon>
    </lineage>
</organism>
<evidence type="ECO:0000259" key="13">
    <source>
        <dbReference type="PROSITE" id="PS51192"/>
    </source>
</evidence>
<dbReference type="InterPro" id="IPR049730">
    <property type="entry name" value="SNF2/RAD54-like_C"/>
</dbReference>
<evidence type="ECO:0000259" key="15">
    <source>
        <dbReference type="PROSITE" id="PS51204"/>
    </source>
</evidence>
<sequence>MRSPEMLAIAVTGSILTIASADVGLVDGAQVHDLQQSEGARNVKFVAGPEVHGLRYHRELSAVWVFRAFVLSGCERKLSHFILVVCNPLIKSSDLQPEHGELAGIHKDVGDCGAGSASLQHIEHEAVARTRDQDATGSNYSCLVQMSAPMLGHSPEHQSQQQHSGQSRMPTQKEKWQTLMVRANQLKQMGHTPETSSELAGIVKIFNNFHAQQSQVRAQYPEPLQQQGQPIAYGHGPSPMPNGSTSAPAPPSSLTGPPSTPSQSSAYPHLPQTPVSFTEEQIIALRFQIQAFKLLSRGAPVPPDLQHAIRVPNRAIPELEKALGGQDATARVTDSAVNIIKAEESGAVKGDEDMPKGPFLEDDKNSAVYPYNAFKHPFTSLRFTPGSDSNQFITKLQRLLVPSAMPIGLDAHQILNERDRFIEARVQQRIRELEAIPSTIGDGGFQGLPNDENNALTGPPPLKREQSDTQSLVLPSTHAHGKLRAMIELKSLKVLDKQRAMRALVAERLTHGSLLPLNRADFRRVRKPTIRDARMTEQLERKQRADRERRAKHKHVEQLNVITNHGKDMLAANRGAQDRVLRLGRAVLQFHSYSEKEEQRRIERLAKERLRALKNDDEEAYIKLIDTAKDTRITHLLKQTDSYLGSLAQAVVAQQNESGPRDESVFFDVEEGPASEATFGATVAVDDVVEDKTKVDYYAIAHKISERVTRQPTILVGGTLKEYQIKGLQWMVSLYNNRLNGILADEMGLGKTIQTISLITFLIESKRQPGPYLVIVPLSTMTNWSSEFAKWAPGVNMVSYKGNPAQRRLLQGHLRVGHFQVLLTTYEYIIKDRPVLSKIKWVHMIIDEGHRMKNTQSKLAQTLTTYYHSRYRLILTGTPLQNNLPELWALLNFVLPKIFNSVKSFDEWFNTPFANSGTGDKIELNEEEALLIIRRLHKVLRPFLLRRLKKDVEKDLPDKVEKVIKVRMSALQSQLYKQMKKHKMIADGKDSKGKAAGVKGLSNELMQLRKICQHPFLFESVEDRMNPSGMIDDKLVRSSGKLELLSRILPKFFATGHRVLIFFQMTKVMDIMEDFMKMMGYQYLRLDGGTKTEERASYVQMFNEKDSEIKVFILSTRAGGLGLNLQTADTVIIFDSDWNPHADLQAQDRAHRIGQTKAVRILRFVTEKSVEEAMFARARFKLDIDDKVIQAGRFDNKSTQEEQEEFLRSILEADQEEENEEAGDMNDDELNEMLARDENEAEVFREFDVARDRQQLEAWRAAGNRGKPPTGLMQFDELPECYQVDEPFEVETIVEGTEGRGQRKRNTVVYNDGLDDEQWAMALEDGEDLEDIGRKRGSRAAQLVEDHSNRGTSNSDSESRGRRGKKGKSKTNDYEPAVVKRKRGAKAMSVTPSLDEDDDDDRDTKRRRTKAGDLPAAVRGQMKEAFLECYKAVMQCEDEAGRKRCDLFKELPAKRDYPDYYKLIKKPIALAHIRKGISAGTYRTAAAYRDDWRLMFGNARTYNQEGSWVYVDAEEMEKAFEGAWARCVVGSGLPGAPGGGAAAGPAGYDPADDDDETPSRPRSKSAHRKAIISDDEYASD</sequence>
<keyword evidence="4" id="KW-0067">ATP-binding</keyword>
<dbReference type="PRINTS" id="PR00503">
    <property type="entry name" value="BROMODOMAIN"/>
</dbReference>
<dbReference type="Pfam" id="PF00439">
    <property type="entry name" value="Bromodomain"/>
    <property type="match status" value="1"/>
</dbReference>
<feature type="region of interest" description="Disordered" evidence="10">
    <location>
        <begin position="227"/>
        <end position="272"/>
    </location>
</feature>
<gene>
    <name evidence="17" type="ORF">FIBSPDRAFT_935322</name>
</gene>
<dbReference type="InterPro" id="IPR014001">
    <property type="entry name" value="Helicase_ATP-bd"/>
</dbReference>
<dbReference type="InterPro" id="IPR014978">
    <property type="entry name" value="Gln-Leu-Gln_QLQ"/>
</dbReference>
<dbReference type="Gene3D" id="1.20.5.170">
    <property type="match status" value="1"/>
</dbReference>
<keyword evidence="18" id="KW-1185">Reference proteome</keyword>
<feature type="region of interest" description="Disordered" evidence="10">
    <location>
        <begin position="441"/>
        <end position="463"/>
    </location>
</feature>
<evidence type="ECO:0000256" key="4">
    <source>
        <dbReference type="ARBA" id="ARBA00022840"/>
    </source>
</evidence>
<evidence type="ECO:0000256" key="7">
    <source>
        <dbReference type="ARBA" id="ARBA00023163"/>
    </source>
</evidence>
<evidence type="ECO:0000256" key="8">
    <source>
        <dbReference type="ARBA" id="ARBA00023242"/>
    </source>
</evidence>
<feature type="region of interest" description="Disordered" evidence="10">
    <location>
        <begin position="1334"/>
        <end position="1412"/>
    </location>
</feature>
<dbReference type="CDD" id="cd17996">
    <property type="entry name" value="DEXHc_SMARCA2_SMARCA4"/>
    <property type="match status" value="1"/>
</dbReference>
<dbReference type="GO" id="GO:0016787">
    <property type="term" value="F:hydrolase activity"/>
    <property type="evidence" value="ECO:0007669"/>
    <property type="project" value="UniProtKB-KW"/>
</dbReference>
<dbReference type="PANTHER" id="PTHR10799">
    <property type="entry name" value="SNF2/RAD54 HELICASE FAMILY"/>
    <property type="match status" value="1"/>
</dbReference>
<keyword evidence="2" id="KW-0547">Nucleotide-binding</keyword>
<dbReference type="Pfam" id="PF14619">
    <property type="entry name" value="SnAC"/>
    <property type="match status" value="1"/>
</dbReference>
<evidence type="ECO:0000256" key="9">
    <source>
        <dbReference type="PROSITE-ProRule" id="PRU00035"/>
    </source>
</evidence>
<dbReference type="SUPFAM" id="SSF52540">
    <property type="entry name" value="P-loop containing nucleoside triphosphate hydrolases"/>
    <property type="match status" value="2"/>
</dbReference>
<keyword evidence="11" id="KW-0732">Signal</keyword>
<dbReference type="Pfam" id="PF00271">
    <property type="entry name" value="Helicase_C"/>
    <property type="match status" value="1"/>
</dbReference>
<evidence type="ECO:0000256" key="1">
    <source>
        <dbReference type="ARBA" id="ARBA00004123"/>
    </source>
</evidence>
<dbReference type="PROSITE" id="PS51194">
    <property type="entry name" value="HELICASE_CTER"/>
    <property type="match status" value="1"/>
</dbReference>
<dbReference type="SMART" id="SM00573">
    <property type="entry name" value="HSA"/>
    <property type="match status" value="1"/>
</dbReference>